<dbReference type="Proteomes" id="UP000823775">
    <property type="component" value="Unassembled WGS sequence"/>
</dbReference>
<reference evidence="2 3" key="1">
    <citation type="journal article" date="2021" name="BMC Genomics">
        <title>Datura genome reveals duplications of psychoactive alkaloid biosynthetic genes and high mutation rate following tissue culture.</title>
        <authorList>
            <person name="Rajewski A."/>
            <person name="Carter-House D."/>
            <person name="Stajich J."/>
            <person name="Litt A."/>
        </authorList>
    </citation>
    <scope>NUCLEOTIDE SEQUENCE [LARGE SCALE GENOMIC DNA]</scope>
    <source>
        <strain evidence="2">AR-01</strain>
    </source>
</reference>
<sequence length="173" mass="20044">MGSYFSKLVWEFYASYRVRKSTFKHRGRVDTMPCLPFVLVRGQEVPIIPEAINSIYYANPIRPSSEFKRKMEDKENQFMWSNLNKPIAPSDQPEDHKSPLDKWCMGYDSPSKIVSNEDIYNSRPPPHWMHTRVVPGPGKPLDLPPDPSMSSTTETASRHFDEATYSWISLPDY</sequence>
<organism evidence="2 3">
    <name type="scientific">Datura stramonium</name>
    <name type="common">Jimsonweed</name>
    <name type="synonym">Common thornapple</name>
    <dbReference type="NCBI Taxonomy" id="4076"/>
    <lineage>
        <taxon>Eukaryota</taxon>
        <taxon>Viridiplantae</taxon>
        <taxon>Streptophyta</taxon>
        <taxon>Embryophyta</taxon>
        <taxon>Tracheophyta</taxon>
        <taxon>Spermatophyta</taxon>
        <taxon>Magnoliopsida</taxon>
        <taxon>eudicotyledons</taxon>
        <taxon>Gunneridae</taxon>
        <taxon>Pentapetalae</taxon>
        <taxon>asterids</taxon>
        <taxon>lamiids</taxon>
        <taxon>Solanales</taxon>
        <taxon>Solanaceae</taxon>
        <taxon>Solanoideae</taxon>
        <taxon>Datureae</taxon>
        <taxon>Datura</taxon>
    </lineage>
</organism>
<evidence type="ECO:0000313" key="2">
    <source>
        <dbReference type="EMBL" id="MCE3215404.1"/>
    </source>
</evidence>
<gene>
    <name evidence="2" type="ORF">HAX54_002272</name>
</gene>
<comment type="caution">
    <text evidence="2">The sequence shown here is derived from an EMBL/GenBank/DDBJ whole genome shotgun (WGS) entry which is preliminary data.</text>
</comment>
<evidence type="ECO:0000256" key="1">
    <source>
        <dbReference type="SAM" id="MobiDB-lite"/>
    </source>
</evidence>
<name>A0ABS8WR78_DATST</name>
<protein>
    <submittedName>
        <fullName evidence="2">Uncharacterized protein</fullName>
    </submittedName>
</protein>
<evidence type="ECO:0000313" key="3">
    <source>
        <dbReference type="Proteomes" id="UP000823775"/>
    </source>
</evidence>
<proteinExistence type="predicted"/>
<feature type="region of interest" description="Disordered" evidence="1">
    <location>
        <begin position="137"/>
        <end position="156"/>
    </location>
</feature>
<dbReference type="EMBL" id="JACEIK010011028">
    <property type="protein sequence ID" value="MCE3215404.1"/>
    <property type="molecule type" value="Genomic_DNA"/>
</dbReference>
<keyword evidence="3" id="KW-1185">Reference proteome</keyword>
<accession>A0ABS8WR78</accession>